<evidence type="ECO:0000313" key="1">
    <source>
        <dbReference type="EMBL" id="KAI3712317.1"/>
    </source>
</evidence>
<proteinExistence type="predicted"/>
<evidence type="ECO:0000313" key="2">
    <source>
        <dbReference type="Proteomes" id="UP001056120"/>
    </source>
</evidence>
<name>A0ACB9AR30_9ASTR</name>
<accession>A0ACB9AR30</accession>
<gene>
    <name evidence="1" type="ORF">L1987_70868</name>
</gene>
<organism evidence="1 2">
    <name type="scientific">Smallanthus sonchifolius</name>
    <dbReference type="NCBI Taxonomy" id="185202"/>
    <lineage>
        <taxon>Eukaryota</taxon>
        <taxon>Viridiplantae</taxon>
        <taxon>Streptophyta</taxon>
        <taxon>Embryophyta</taxon>
        <taxon>Tracheophyta</taxon>
        <taxon>Spermatophyta</taxon>
        <taxon>Magnoliopsida</taxon>
        <taxon>eudicotyledons</taxon>
        <taxon>Gunneridae</taxon>
        <taxon>Pentapetalae</taxon>
        <taxon>asterids</taxon>
        <taxon>campanulids</taxon>
        <taxon>Asterales</taxon>
        <taxon>Asteraceae</taxon>
        <taxon>Asteroideae</taxon>
        <taxon>Heliantheae alliance</taxon>
        <taxon>Millerieae</taxon>
        <taxon>Smallanthus</taxon>
    </lineage>
</organism>
<reference evidence="2" key="1">
    <citation type="journal article" date="2022" name="Mol. Ecol. Resour.">
        <title>The genomes of chicory, endive, great burdock and yacon provide insights into Asteraceae palaeo-polyploidization history and plant inulin production.</title>
        <authorList>
            <person name="Fan W."/>
            <person name="Wang S."/>
            <person name="Wang H."/>
            <person name="Wang A."/>
            <person name="Jiang F."/>
            <person name="Liu H."/>
            <person name="Zhao H."/>
            <person name="Xu D."/>
            <person name="Zhang Y."/>
        </authorList>
    </citation>
    <scope>NUCLEOTIDE SEQUENCE [LARGE SCALE GENOMIC DNA]</scope>
    <source>
        <strain evidence="2">cv. Yunnan</strain>
    </source>
</reference>
<sequence length="116" mass="11976">MMRSAVGMVSFRGCRSVVTVEVEGGGGGGGGGGVGTRCGVGWVGRVIRWGHGGGNSSGSRMRRILARWGKWGKTSATDGGGGEVCGRRMGEDNLISSIHRHRSVRSRWGKTSATGA</sequence>
<dbReference type="Proteomes" id="UP001056120">
    <property type="component" value="Linkage Group LG24"/>
</dbReference>
<dbReference type="EMBL" id="CM042041">
    <property type="protein sequence ID" value="KAI3712317.1"/>
    <property type="molecule type" value="Genomic_DNA"/>
</dbReference>
<reference evidence="1 2" key="2">
    <citation type="journal article" date="2022" name="Mol. Ecol. Resour.">
        <title>The genomes of chicory, endive, great burdock and yacon provide insights into Asteraceae paleo-polyploidization history and plant inulin production.</title>
        <authorList>
            <person name="Fan W."/>
            <person name="Wang S."/>
            <person name="Wang H."/>
            <person name="Wang A."/>
            <person name="Jiang F."/>
            <person name="Liu H."/>
            <person name="Zhao H."/>
            <person name="Xu D."/>
            <person name="Zhang Y."/>
        </authorList>
    </citation>
    <scope>NUCLEOTIDE SEQUENCE [LARGE SCALE GENOMIC DNA]</scope>
    <source>
        <strain evidence="2">cv. Yunnan</strain>
        <tissue evidence="1">Leaves</tissue>
    </source>
</reference>
<protein>
    <submittedName>
        <fullName evidence="1">Uncharacterized protein</fullName>
    </submittedName>
</protein>
<comment type="caution">
    <text evidence="1">The sequence shown here is derived from an EMBL/GenBank/DDBJ whole genome shotgun (WGS) entry which is preliminary data.</text>
</comment>
<keyword evidence="2" id="KW-1185">Reference proteome</keyword>